<sequence length="79" mass="9271">MWRYILQMLMRSPDIEEKVVPELSRHPIIRGIARSLVNLFNISKTKVIKEIKEAPQPSPSLSEFKKQVYSEFKRGLSEK</sequence>
<proteinExistence type="predicted"/>
<organism evidence="1">
    <name type="scientific">Mesocestoides corti</name>
    <name type="common">Flatworm</name>
    <dbReference type="NCBI Taxonomy" id="53468"/>
    <lineage>
        <taxon>Eukaryota</taxon>
        <taxon>Metazoa</taxon>
        <taxon>Spiralia</taxon>
        <taxon>Lophotrochozoa</taxon>
        <taxon>Platyhelminthes</taxon>
        <taxon>Cestoda</taxon>
        <taxon>Eucestoda</taxon>
        <taxon>Cyclophyllidea</taxon>
        <taxon>Mesocestoididae</taxon>
        <taxon>Mesocestoides</taxon>
    </lineage>
</organism>
<dbReference type="AlphaFoldDB" id="A0A5K3EFQ3"/>
<reference evidence="1" key="1">
    <citation type="submission" date="2019-11" db="UniProtKB">
        <authorList>
            <consortium name="WormBaseParasite"/>
        </authorList>
    </citation>
    <scope>IDENTIFICATION</scope>
</reference>
<dbReference type="WBParaSite" id="MCU_000204-RA">
    <property type="protein sequence ID" value="MCU_000204-RA"/>
    <property type="gene ID" value="MCU_000204"/>
</dbReference>
<name>A0A5K3EFQ3_MESCO</name>
<accession>A0A5K3EFQ3</accession>
<protein>
    <submittedName>
        <fullName evidence="1">AMP-binding_C domain-containing protein</fullName>
    </submittedName>
</protein>
<evidence type="ECO:0000313" key="1">
    <source>
        <dbReference type="WBParaSite" id="MCU_000204-RA"/>
    </source>
</evidence>